<dbReference type="STRING" id="411945.GA0061102_10153"/>
<evidence type="ECO:0000313" key="2">
    <source>
        <dbReference type="EMBL" id="SCB28728.1"/>
    </source>
</evidence>
<name>A0A1C3VM05_9HYPH</name>
<dbReference type="PANTHER" id="PTHR43559:SF1">
    <property type="entry name" value="HYDROLASE"/>
    <property type="match status" value="1"/>
</dbReference>
<evidence type="ECO:0000313" key="3">
    <source>
        <dbReference type="Proteomes" id="UP000199435"/>
    </source>
</evidence>
<dbReference type="Gene3D" id="3.40.50.850">
    <property type="entry name" value="Isochorismatase-like"/>
    <property type="match status" value="1"/>
</dbReference>
<evidence type="ECO:0000259" key="1">
    <source>
        <dbReference type="Pfam" id="PF00857"/>
    </source>
</evidence>
<dbReference type="InterPro" id="IPR036380">
    <property type="entry name" value="Isochorismatase-like_sf"/>
</dbReference>
<keyword evidence="3" id="KW-1185">Reference proteome</keyword>
<dbReference type="SUPFAM" id="SSF52499">
    <property type="entry name" value="Isochorismatase-like hydrolases"/>
    <property type="match status" value="1"/>
</dbReference>
<gene>
    <name evidence="2" type="ORF">GA0061102_10153</name>
</gene>
<organism evidence="2 3">
    <name type="scientific">Rhizobium miluonense</name>
    <dbReference type="NCBI Taxonomy" id="411945"/>
    <lineage>
        <taxon>Bacteria</taxon>
        <taxon>Pseudomonadati</taxon>
        <taxon>Pseudomonadota</taxon>
        <taxon>Alphaproteobacteria</taxon>
        <taxon>Hyphomicrobiales</taxon>
        <taxon>Rhizobiaceae</taxon>
        <taxon>Rhizobium/Agrobacterium group</taxon>
        <taxon>Rhizobium</taxon>
    </lineage>
</organism>
<proteinExistence type="predicted"/>
<feature type="domain" description="Isochorismatase-like" evidence="1">
    <location>
        <begin position="12"/>
        <end position="163"/>
    </location>
</feature>
<dbReference type="PANTHER" id="PTHR43559">
    <property type="entry name" value="HYDROLASE YCAC-RELATED"/>
    <property type="match status" value="1"/>
</dbReference>
<dbReference type="AlphaFoldDB" id="A0A1C3VM05"/>
<dbReference type="OrthoDB" id="9789777at2"/>
<dbReference type="InterPro" id="IPR053152">
    <property type="entry name" value="Hydrolase_YcaC-like"/>
</dbReference>
<protein>
    <submittedName>
        <fullName evidence="2">Nicotinamidase-related amidase</fullName>
    </submittedName>
</protein>
<dbReference type="CDD" id="cd01012">
    <property type="entry name" value="YcaC_related"/>
    <property type="match status" value="1"/>
</dbReference>
<dbReference type="InterPro" id="IPR000868">
    <property type="entry name" value="Isochorismatase-like_dom"/>
</dbReference>
<accession>A0A1C3VM05</accession>
<dbReference type="Proteomes" id="UP000199435">
    <property type="component" value="Unassembled WGS sequence"/>
</dbReference>
<dbReference type="EMBL" id="FMAH01000015">
    <property type="protein sequence ID" value="SCB28728.1"/>
    <property type="molecule type" value="Genomic_DNA"/>
</dbReference>
<sequence length="209" mass="22131">MVDIPLLSPADCALVLVDPQAGLAFAAGSADRQALRSNLIALAKTAVAFSLPVIVSTSASKVYSGPLMPPLRSALKDVAPIERRNMNLWEDEAARAAVTGAGKKVLVFAGLLTEACVSFPVLSALADGYKVFVASDACAGMTVASHDAALRRMEAAGATMTSWLQFLLELQRDWTRHETYEAARAIVVEHGGGYGIGLDYARDMIKPPQ</sequence>
<dbReference type="Pfam" id="PF00857">
    <property type="entry name" value="Isochorismatase"/>
    <property type="match status" value="1"/>
</dbReference>
<dbReference type="RefSeq" id="WP_092849308.1">
    <property type="nucleotide sequence ID" value="NZ_FMAH01000015.1"/>
</dbReference>
<reference evidence="3" key="1">
    <citation type="submission" date="2016-08" db="EMBL/GenBank/DDBJ databases">
        <authorList>
            <person name="Varghese N."/>
            <person name="Submissions Spin"/>
        </authorList>
    </citation>
    <scope>NUCLEOTIDE SEQUENCE [LARGE SCALE GENOMIC DNA]</scope>
    <source>
        <strain evidence="3">HAMBI 2971</strain>
    </source>
</reference>